<dbReference type="Proteomes" id="UP001301350">
    <property type="component" value="Unassembled WGS sequence"/>
</dbReference>
<feature type="compositionally biased region" description="Basic and acidic residues" evidence="1">
    <location>
        <begin position="227"/>
        <end position="245"/>
    </location>
</feature>
<dbReference type="AlphaFoldDB" id="A0AAV9J202"/>
<reference evidence="2 3" key="1">
    <citation type="submission" date="2022-07" db="EMBL/GenBank/DDBJ databases">
        <title>Genome-wide signatures of adaptation to extreme environments.</title>
        <authorList>
            <person name="Cho C.H."/>
            <person name="Yoon H.S."/>
        </authorList>
    </citation>
    <scope>NUCLEOTIDE SEQUENCE [LARGE SCALE GENOMIC DNA]</scope>
    <source>
        <strain evidence="2 3">DBV 063 E5</strain>
    </source>
</reference>
<sequence length="264" mass="27600">MVEQSAAAAAAAFPATTPDAAASSVPTAAADADRSAGPPEWLRLWGTRLSYGLLGGAVWGVRVGLARARTPQVHATPVGVPATPAGRMSYFVTQAIVVQSARVGFFVALYSAVELLVRERLFAQRVAATTTASTASATPHLLGDAAVGTAGGAVTALCFAWRRYTVRGIAAGMLLGALLGGSLGGMGSAVQRLEHGLHNELEAAIQRRSDKSTAQSGEHIDGDDDEVPRAGRMDRWIHALERQADAADQYARQRQQPPPDAPKR</sequence>
<evidence type="ECO:0000313" key="2">
    <source>
        <dbReference type="EMBL" id="KAK4538360.1"/>
    </source>
</evidence>
<keyword evidence="3" id="KW-1185">Reference proteome</keyword>
<dbReference type="EMBL" id="JANCYW010000017">
    <property type="protein sequence ID" value="KAK4538360.1"/>
    <property type="molecule type" value="Genomic_DNA"/>
</dbReference>
<feature type="region of interest" description="Disordered" evidence="1">
    <location>
        <begin position="207"/>
        <end position="264"/>
    </location>
</feature>
<evidence type="ECO:0000256" key="1">
    <source>
        <dbReference type="SAM" id="MobiDB-lite"/>
    </source>
</evidence>
<proteinExistence type="predicted"/>
<comment type="caution">
    <text evidence="2">The sequence shown here is derived from an EMBL/GenBank/DDBJ whole genome shotgun (WGS) entry which is preliminary data.</text>
</comment>
<protein>
    <submittedName>
        <fullName evidence="2">Uncharacterized protein</fullName>
    </submittedName>
</protein>
<gene>
    <name evidence="2" type="ORF">CDCA_CDCA17G4385</name>
</gene>
<organism evidence="2 3">
    <name type="scientific">Cyanidium caldarium</name>
    <name type="common">Red alga</name>
    <dbReference type="NCBI Taxonomy" id="2771"/>
    <lineage>
        <taxon>Eukaryota</taxon>
        <taxon>Rhodophyta</taxon>
        <taxon>Bangiophyceae</taxon>
        <taxon>Cyanidiales</taxon>
        <taxon>Cyanidiaceae</taxon>
        <taxon>Cyanidium</taxon>
    </lineage>
</organism>
<name>A0AAV9J202_CYACA</name>
<evidence type="ECO:0000313" key="3">
    <source>
        <dbReference type="Proteomes" id="UP001301350"/>
    </source>
</evidence>
<accession>A0AAV9J202</accession>
<feature type="compositionally biased region" description="Low complexity" evidence="1">
    <location>
        <begin position="246"/>
        <end position="255"/>
    </location>
</feature>